<dbReference type="InterPro" id="IPR026466">
    <property type="entry name" value="Fim_isopep_form_D2_dom"/>
</dbReference>
<evidence type="ECO:0000313" key="5">
    <source>
        <dbReference type="Proteomes" id="UP000095214"/>
    </source>
</evidence>
<keyword evidence="1" id="KW-1133">Transmembrane helix</keyword>
<evidence type="ECO:0000313" key="4">
    <source>
        <dbReference type="EMBL" id="AOS47084.1"/>
    </source>
</evidence>
<dbReference type="KEGG" id="phon:BH719_03770"/>
<dbReference type="RefSeq" id="WP_034255211.1">
    <property type="nucleotide sequence ID" value="NZ_CP017298.1"/>
</dbReference>
<protein>
    <submittedName>
        <fullName evidence="4">Peptidase</fullName>
    </submittedName>
</protein>
<gene>
    <name evidence="4" type="ORF">BH719_03770</name>
</gene>
<dbReference type="Gene3D" id="2.60.40.740">
    <property type="match status" value="1"/>
</dbReference>
<feature type="chain" id="PRO_5009105558" evidence="2">
    <location>
        <begin position="27"/>
        <end position="465"/>
    </location>
</feature>
<dbReference type="SUPFAM" id="SSF49478">
    <property type="entry name" value="Cna protein B-type domain"/>
    <property type="match status" value="1"/>
</dbReference>
<organism evidence="4 5">
    <name type="scientific">Pauljensenia hongkongensis</name>
    <dbReference type="NCBI Taxonomy" id="178339"/>
    <lineage>
        <taxon>Bacteria</taxon>
        <taxon>Bacillati</taxon>
        <taxon>Actinomycetota</taxon>
        <taxon>Actinomycetes</taxon>
        <taxon>Actinomycetales</taxon>
        <taxon>Actinomycetaceae</taxon>
        <taxon>Pauljensenia</taxon>
    </lineage>
</organism>
<dbReference type="InterPro" id="IPR013783">
    <property type="entry name" value="Ig-like_fold"/>
</dbReference>
<name>A0A1D8B1S8_9ACTO</name>
<feature type="signal peptide" evidence="2">
    <location>
        <begin position="1"/>
        <end position="26"/>
    </location>
</feature>
<dbReference type="Pfam" id="PF17802">
    <property type="entry name" value="SpaA"/>
    <property type="match status" value="1"/>
</dbReference>
<keyword evidence="2" id="KW-0732">Signal</keyword>
<dbReference type="NCBIfam" id="TIGR04226">
    <property type="entry name" value="RrgB_K2N_iso_D2"/>
    <property type="match status" value="1"/>
</dbReference>
<dbReference type="InterPro" id="IPR041033">
    <property type="entry name" value="SpaA_PFL_dom_1"/>
</dbReference>
<accession>A0A1D8B1S8</accession>
<evidence type="ECO:0000259" key="3">
    <source>
        <dbReference type="Pfam" id="PF17802"/>
    </source>
</evidence>
<keyword evidence="1" id="KW-0472">Membrane</keyword>
<evidence type="ECO:0000256" key="2">
    <source>
        <dbReference type="SAM" id="SignalP"/>
    </source>
</evidence>
<dbReference type="AlphaFoldDB" id="A0A1D8B1S8"/>
<feature type="transmembrane region" description="Helical" evidence="1">
    <location>
        <begin position="439"/>
        <end position="459"/>
    </location>
</feature>
<dbReference type="Proteomes" id="UP000095214">
    <property type="component" value="Chromosome"/>
</dbReference>
<evidence type="ECO:0000256" key="1">
    <source>
        <dbReference type="SAM" id="Phobius"/>
    </source>
</evidence>
<keyword evidence="5" id="KW-1185">Reference proteome</keyword>
<dbReference type="Gene3D" id="2.60.40.10">
    <property type="entry name" value="Immunoglobulins"/>
    <property type="match status" value="1"/>
</dbReference>
<dbReference type="STRING" id="178339.BH719_03770"/>
<sequence>MTRTPKTLCALAAVTTAIVLAPAAGAAPTSPTDVPDSPLRVSGLLPGDTVSAFRIADADIDAANNLTYTMAPGLPSAYDTIEEIAAVASDGTAFSQGSAAQNAAAAIAAALTAPEASAVAPDSAADLTLGSGYYLVRVTSTSGQTRVYQNMIVDVTPSVVNGAYAARDLEPIQVKTTDVSINKGVGEAGADSTDAYSVGDSVPFTVTTAVPSYPADSPNATFTISDAPSAGLAIETATISINGAAAATGADYTLTASENGYTITYAKDYVLAHPGAPVVITYKAKLTADAYSRTADDLTGNTATVAFNPSPYDAGTATPSDSATVKTYGFVFKKVTPAGQPLPGAAFAVTLANGQTLTSTSDANGYVYFEDLAAGDYTAVETHVPSGYQKAPDVSFQLSAATAASDNPATAAVENNYLVSAADVTDPELVALPITGASGIFLIVGTGTLLLVLGSAMVLRSRKRP</sequence>
<dbReference type="GO" id="GO:0005975">
    <property type="term" value="P:carbohydrate metabolic process"/>
    <property type="evidence" value="ECO:0007669"/>
    <property type="project" value="UniProtKB-ARBA"/>
</dbReference>
<feature type="domain" description="SpaA-like prealbumin fold" evidence="3">
    <location>
        <begin position="332"/>
        <end position="401"/>
    </location>
</feature>
<reference evidence="4 5" key="1">
    <citation type="submission" date="2016-09" db="EMBL/GenBank/DDBJ databases">
        <title>Complete genome sequence of Actinomyces hongkongensis HKU8.</title>
        <authorList>
            <person name="Gao Y.-X."/>
            <person name="Zhou Y.-Y."/>
            <person name="Xie Y."/>
            <person name="Wang M."/>
            <person name="Wang S.-J."/>
            <person name="Shen S.-G."/>
        </authorList>
    </citation>
    <scope>NUCLEOTIDE SEQUENCE [LARGE SCALE GENOMIC DNA]</scope>
    <source>
        <strain evidence="4 5">HKU8</strain>
    </source>
</reference>
<keyword evidence="1" id="KW-0812">Transmembrane</keyword>
<proteinExistence type="predicted"/>
<dbReference type="EMBL" id="CP017298">
    <property type="protein sequence ID" value="AOS47084.1"/>
    <property type="molecule type" value="Genomic_DNA"/>
</dbReference>
<dbReference type="OrthoDB" id="3240140at2"/>